<comment type="catalytic activity">
    <reaction evidence="9">
        <text>dCMP + ATP = dCDP + ADP</text>
        <dbReference type="Rhea" id="RHEA:25094"/>
        <dbReference type="ChEBI" id="CHEBI:30616"/>
        <dbReference type="ChEBI" id="CHEBI:57566"/>
        <dbReference type="ChEBI" id="CHEBI:58593"/>
        <dbReference type="ChEBI" id="CHEBI:456216"/>
        <dbReference type="EC" id="2.7.4.14"/>
    </reaction>
</comment>
<reference evidence="13" key="1">
    <citation type="submission" date="2022-11" db="UniProtKB">
        <authorList>
            <consortium name="WormBaseParasite"/>
        </authorList>
    </citation>
    <scope>IDENTIFICATION</scope>
</reference>
<evidence type="ECO:0000256" key="1">
    <source>
        <dbReference type="ARBA" id="ARBA00004496"/>
    </source>
</evidence>
<dbReference type="PRINTS" id="PR00094">
    <property type="entry name" value="ADENYLTKNASE"/>
</dbReference>
<evidence type="ECO:0000256" key="4">
    <source>
        <dbReference type="ARBA" id="ARBA00022679"/>
    </source>
</evidence>
<keyword evidence="12" id="KW-1185">Reference proteome</keyword>
<dbReference type="SUPFAM" id="SSF52540">
    <property type="entry name" value="P-loop containing nucleoside triphosphate hydrolases"/>
    <property type="match status" value="1"/>
</dbReference>
<comment type="function">
    <text evidence="10">Catalyzes the phosphorylation of pyrimidine nucleoside monophosphates at the expense of ATP. Plays an important role in de novo pyrimidine nucleotide biosynthesis. Has preference for UMP and CMP as phosphate acceptors.</text>
</comment>
<evidence type="ECO:0000256" key="3">
    <source>
        <dbReference type="ARBA" id="ARBA00022490"/>
    </source>
</evidence>
<protein>
    <recommendedName>
        <fullName evidence="2">adenylate kinase</fullName>
        <ecNumber evidence="2">2.7.4.3</ecNumber>
    </recommendedName>
</protein>
<name>A0A914XX39_9BILA</name>
<dbReference type="InterPro" id="IPR000850">
    <property type="entry name" value="Adenylat/UMP-CMP_kin"/>
</dbReference>
<keyword evidence="4 11" id="KW-0808">Transferase</keyword>
<dbReference type="AlphaFoldDB" id="A0A914XX39"/>
<dbReference type="FunFam" id="3.40.50.300:FF:000315">
    <property type="entry name" value="Adenylate kinase 1"/>
    <property type="match status" value="1"/>
</dbReference>
<dbReference type="WBParaSite" id="PSU_v2.g11099.t1">
    <property type="protein sequence ID" value="PSU_v2.g11099.t1"/>
    <property type="gene ID" value="PSU_v2.g11099"/>
</dbReference>
<evidence type="ECO:0000256" key="2">
    <source>
        <dbReference type="ARBA" id="ARBA00012955"/>
    </source>
</evidence>
<evidence type="ECO:0000256" key="8">
    <source>
        <dbReference type="ARBA" id="ARBA00051396"/>
    </source>
</evidence>
<dbReference type="Pfam" id="PF00406">
    <property type="entry name" value="ADK"/>
    <property type="match status" value="1"/>
</dbReference>
<evidence type="ECO:0000256" key="11">
    <source>
        <dbReference type="RuleBase" id="RU003330"/>
    </source>
</evidence>
<dbReference type="Gene3D" id="3.40.50.300">
    <property type="entry name" value="P-loop containing nucleotide triphosphate hydrolases"/>
    <property type="match status" value="1"/>
</dbReference>
<comment type="subcellular location">
    <subcellularLocation>
        <location evidence="1">Cytoplasm</location>
    </subcellularLocation>
</comment>
<proteinExistence type="inferred from homology"/>
<evidence type="ECO:0000256" key="6">
    <source>
        <dbReference type="ARBA" id="ARBA00022777"/>
    </source>
</evidence>
<dbReference type="InterPro" id="IPR027417">
    <property type="entry name" value="P-loop_NTPase"/>
</dbReference>
<evidence type="ECO:0000256" key="5">
    <source>
        <dbReference type="ARBA" id="ARBA00022741"/>
    </source>
</evidence>
<comment type="catalytic activity">
    <reaction evidence="8">
        <text>CMP + ATP = CDP + ADP</text>
        <dbReference type="Rhea" id="RHEA:11600"/>
        <dbReference type="ChEBI" id="CHEBI:30616"/>
        <dbReference type="ChEBI" id="CHEBI:58069"/>
        <dbReference type="ChEBI" id="CHEBI:60377"/>
        <dbReference type="ChEBI" id="CHEBI:456216"/>
        <dbReference type="EC" id="2.7.4.14"/>
    </reaction>
</comment>
<evidence type="ECO:0000256" key="9">
    <source>
        <dbReference type="ARBA" id="ARBA00051598"/>
    </source>
</evidence>
<evidence type="ECO:0000313" key="12">
    <source>
        <dbReference type="Proteomes" id="UP000887577"/>
    </source>
</evidence>
<comment type="similarity">
    <text evidence="11">Belongs to the adenylate kinase family.</text>
</comment>
<keyword evidence="5" id="KW-0547">Nucleotide-binding</keyword>
<evidence type="ECO:0000256" key="7">
    <source>
        <dbReference type="ARBA" id="ARBA00022840"/>
    </source>
</evidence>
<keyword evidence="3" id="KW-0963">Cytoplasm</keyword>
<dbReference type="Proteomes" id="UP000887577">
    <property type="component" value="Unplaced"/>
</dbReference>
<evidence type="ECO:0000256" key="10">
    <source>
        <dbReference type="ARBA" id="ARBA00059689"/>
    </source>
</evidence>
<dbReference type="HAMAP" id="MF_00235">
    <property type="entry name" value="Adenylate_kinase_Adk"/>
    <property type="match status" value="1"/>
</dbReference>
<organism evidence="12 13">
    <name type="scientific">Panagrolaimus superbus</name>
    <dbReference type="NCBI Taxonomy" id="310955"/>
    <lineage>
        <taxon>Eukaryota</taxon>
        <taxon>Metazoa</taxon>
        <taxon>Ecdysozoa</taxon>
        <taxon>Nematoda</taxon>
        <taxon>Chromadorea</taxon>
        <taxon>Rhabditida</taxon>
        <taxon>Tylenchina</taxon>
        <taxon>Panagrolaimomorpha</taxon>
        <taxon>Panagrolaimoidea</taxon>
        <taxon>Panagrolaimidae</taxon>
        <taxon>Panagrolaimus</taxon>
    </lineage>
</organism>
<dbReference type="GO" id="GO:0006225">
    <property type="term" value="P:UDP biosynthetic process"/>
    <property type="evidence" value="ECO:0007669"/>
    <property type="project" value="UniProtKB-ARBA"/>
</dbReference>
<dbReference type="GO" id="GO:0033862">
    <property type="term" value="F:UMP kinase activity"/>
    <property type="evidence" value="ECO:0007669"/>
    <property type="project" value="UniProtKB-ARBA"/>
</dbReference>
<dbReference type="GO" id="GO:0004017">
    <property type="term" value="F:AMP kinase activity"/>
    <property type="evidence" value="ECO:0007669"/>
    <property type="project" value="UniProtKB-EC"/>
</dbReference>
<evidence type="ECO:0000313" key="13">
    <source>
        <dbReference type="WBParaSite" id="PSU_v2.g11099.t1"/>
    </source>
</evidence>
<dbReference type="PROSITE" id="PS00113">
    <property type="entry name" value="ADENYLATE_KINASE"/>
    <property type="match status" value="1"/>
</dbReference>
<dbReference type="EC" id="2.7.4.3" evidence="2"/>
<dbReference type="PANTHER" id="PTHR23359">
    <property type="entry name" value="NUCLEOTIDE KINASE"/>
    <property type="match status" value="1"/>
</dbReference>
<accession>A0A914XX39</accession>
<sequence>MQRKLATNCSISFWPPTRKKISNDIQIKKIIFFANNTINRVKIDLAPLKAAKLPVFFIVGGPGSGKGTQCDQIVKKYGLTHLSSGDLLRAEVQAKTKIGTECKAIMDKGGLVPLEVVLDLVKIAMLEAVKKGSKGFLIDGYPREVKQGDQFEAEIQPAALVIYFEASNETLVKRLLERGKSSGRSDDNIDTIKLRLDTFFNSTRPVVDHYSKKNKLVKLSAERSVDAIFADVCVQLDKHVKK</sequence>
<keyword evidence="6 11" id="KW-0418">Kinase</keyword>
<keyword evidence="7" id="KW-0067">ATP-binding</keyword>
<dbReference type="GO" id="GO:0005524">
    <property type="term" value="F:ATP binding"/>
    <property type="evidence" value="ECO:0007669"/>
    <property type="project" value="UniProtKB-KW"/>
</dbReference>
<dbReference type="InterPro" id="IPR033690">
    <property type="entry name" value="Adenylat_kinase_CS"/>
</dbReference>
<dbReference type="GO" id="GO:0005737">
    <property type="term" value="C:cytoplasm"/>
    <property type="evidence" value="ECO:0007669"/>
    <property type="project" value="UniProtKB-SubCell"/>
</dbReference>
<dbReference type="CDD" id="cd01428">
    <property type="entry name" value="ADK"/>
    <property type="match status" value="1"/>
</dbReference>